<dbReference type="SMART" id="SM00656">
    <property type="entry name" value="Amb_all"/>
    <property type="match status" value="1"/>
</dbReference>
<dbReference type="InterPro" id="IPR045032">
    <property type="entry name" value="PEL"/>
</dbReference>
<gene>
    <name evidence="6" type="ORF">RHS03_08847</name>
</gene>
<keyword evidence="2 3" id="KW-0456">Lyase</keyword>
<dbReference type="EMBL" id="JACYCD010000575">
    <property type="protein sequence ID" value="KAF8691039.1"/>
    <property type="molecule type" value="Genomic_DNA"/>
</dbReference>
<protein>
    <submittedName>
        <fullName evidence="6">Pectate lyase</fullName>
    </submittedName>
</protein>
<evidence type="ECO:0000256" key="4">
    <source>
        <dbReference type="SAM" id="MobiDB-lite"/>
    </source>
</evidence>
<dbReference type="SUPFAM" id="SSF51126">
    <property type="entry name" value="Pectin lyase-like"/>
    <property type="match status" value="1"/>
</dbReference>
<comment type="subcellular location">
    <subcellularLocation>
        <location evidence="3">Secreted</location>
    </subcellularLocation>
</comment>
<evidence type="ECO:0000256" key="3">
    <source>
        <dbReference type="RuleBase" id="RU361173"/>
    </source>
</evidence>
<proteinExistence type="inferred from homology"/>
<dbReference type="PANTHER" id="PTHR31683:SF18">
    <property type="entry name" value="PECTATE LYASE 21-RELATED"/>
    <property type="match status" value="1"/>
</dbReference>
<dbReference type="InterPro" id="IPR002022">
    <property type="entry name" value="Pec_lyase"/>
</dbReference>
<dbReference type="GO" id="GO:0005576">
    <property type="term" value="C:extracellular region"/>
    <property type="evidence" value="ECO:0007669"/>
    <property type="project" value="UniProtKB-SubCell"/>
</dbReference>
<reference evidence="6" key="1">
    <citation type="submission" date="2020-09" db="EMBL/GenBank/DDBJ databases">
        <title>Comparative genome analyses of four rice-infecting Rhizoctonia solani isolates reveal extensive enrichment of homogalacturonan modification genes.</title>
        <authorList>
            <person name="Lee D.-Y."/>
            <person name="Jeon J."/>
            <person name="Kim K.-T."/>
            <person name="Cheong K."/>
            <person name="Song H."/>
            <person name="Choi G."/>
            <person name="Ko J."/>
            <person name="Opiyo S.O."/>
            <person name="Zuo S."/>
            <person name="Madhav S."/>
            <person name="Lee Y.-H."/>
            <person name="Wang G.-L."/>
        </authorList>
    </citation>
    <scope>NUCLEOTIDE SEQUENCE</scope>
    <source>
        <strain evidence="6">AG1-IA WGL</strain>
    </source>
</reference>
<dbReference type="PANTHER" id="PTHR31683">
    <property type="entry name" value="PECTATE LYASE 18-RELATED"/>
    <property type="match status" value="1"/>
</dbReference>
<feature type="domain" description="Pectate lyase" evidence="5">
    <location>
        <begin position="158"/>
        <end position="369"/>
    </location>
</feature>
<dbReference type="InterPro" id="IPR011050">
    <property type="entry name" value="Pectin_lyase_fold/virulence"/>
</dbReference>
<dbReference type="InterPro" id="IPR012334">
    <property type="entry name" value="Pectin_lyas_fold"/>
</dbReference>
<organism evidence="6 7">
    <name type="scientific">Rhizoctonia solani</name>
    <dbReference type="NCBI Taxonomy" id="456999"/>
    <lineage>
        <taxon>Eukaryota</taxon>
        <taxon>Fungi</taxon>
        <taxon>Dikarya</taxon>
        <taxon>Basidiomycota</taxon>
        <taxon>Agaricomycotina</taxon>
        <taxon>Agaricomycetes</taxon>
        <taxon>Cantharellales</taxon>
        <taxon>Ceratobasidiaceae</taxon>
        <taxon>Rhizoctonia</taxon>
    </lineage>
</organism>
<evidence type="ECO:0000313" key="7">
    <source>
        <dbReference type="Proteomes" id="UP000602905"/>
    </source>
</evidence>
<accession>A0A8H7LQL9</accession>
<dbReference type="OrthoDB" id="1637350at2759"/>
<keyword evidence="3" id="KW-0119">Carbohydrate metabolism</keyword>
<evidence type="ECO:0000259" key="5">
    <source>
        <dbReference type="SMART" id="SM00656"/>
    </source>
</evidence>
<keyword evidence="3" id="KW-0624">Polysaccharide degradation</keyword>
<keyword evidence="3" id="KW-0964">Secreted</keyword>
<evidence type="ECO:0000256" key="1">
    <source>
        <dbReference type="ARBA" id="ARBA00010980"/>
    </source>
</evidence>
<dbReference type="Proteomes" id="UP000602905">
    <property type="component" value="Unassembled WGS sequence"/>
</dbReference>
<feature type="compositionally biased region" description="Polar residues" evidence="4">
    <location>
        <begin position="19"/>
        <end position="33"/>
    </location>
</feature>
<dbReference type="Gene3D" id="2.160.20.10">
    <property type="entry name" value="Single-stranded right-handed beta-helix, Pectin lyase-like"/>
    <property type="match status" value="1"/>
</dbReference>
<feature type="non-terminal residue" evidence="6">
    <location>
        <position position="1"/>
    </location>
</feature>
<name>A0A8H7LQL9_9AGAM</name>
<evidence type="ECO:0000313" key="6">
    <source>
        <dbReference type="EMBL" id="KAF8691039.1"/>
    </source>
</evidence>
<comment type="similarity">
    <text evidence="1 3">Belongs to the polysaccharide lyase 1 family.</text>
</comment>
<evidence type="ECO:0000256" key="2">
    <source>
        <dbReference type="ARBA" id="ARBA00023239"/>
    </source>
</evidence>
<feature type="region of interest" description="Disordered" evidence="4">
    <location>
        <begin position="15"/>
        <end position="50"/>
    </location>
</feature>
<sequence>MTHLISALSLRSPVDLRTTRGNTNKQPTPQNHSAPAWHRNRRHDPSIPPIEPQRLNQIAHATVAPAARGRRALYETIGISEEDNQCVCVVYNLAWCRCLIPKPVLALLSSMRFAIVSVSVLAALSQLVSAVPTLERRASATEKPTIGYAAQGGTTGGIGGSTITVTSLAALTSAVASDSAKIVIVSGTITGNTVVKVGSNTSLLGKSGSSLVGVGLRVNKKNNVIIRNLKISKVLASAGDALGIQEASKVWVDHVDLSSDRDHDKDFYDGLLDVTHGSTFVSITNSNLHDHYKASLVGHSDNNESEDKKITVTYALNRFSNLNSRMPSFRFGTGHLFNNYFVNSNDGINTRLGAQLLVENNVWEGVKKPLYATDNGFAVARGNDFGGASNSAPTGTFSKAPYSYSLLDAGKVKSTVSSSAGATLDF</sequence>
<dbReference type="GO" id="GO:0000272">
    <property type="term" value="P:polysaccharide catabolic process"/>
    <property type="evidence" value="ECO:0007669"/>
    <property type="project" value="UniProtKB-KW"/>
</dbReference>
<comment type="caution">
    <text evidence="6">The sequence shown here is derived from an EMBL/GenBank/DDBJ whole genome shotgun (WGS) entry which is preliminary data.</text>
</comment>
<dbReference type="AlphaFoldDB" id="A0A8H7LQL9"/>
<dbReference type="Pfam" id="PF00544">
    <property type="entry name" value="Pectate_lyase_4"/>
    <property type="match status" value="1"/>
</dbReference>
<dbReference type="GO" id="GO:0030570">
    <property type="term" value="F:pectate lyase activity"/>
    <property type="evidence" value="ECO:0007669"/>
    <property type="project" value="InterPro"/>
</dbReference>